<sequence>MNFNLKKKNLFINIFCFFIILFFLFLNNSKYNQVFAIGKKNFFMNSFLSTNRIIRISSFNIEERKKNIEKEQYQKEKQIISFEDKKIKREQKEKRRENFLFTIISPKIE</sequence>
<evidence type="ECO:0000313" key="2">
    <source>
        <dbReference type="EMBL" id="KXT29234.1"/>
    </source>
</evidence>
<name>A0A139JQV8_9MOLU</name>
<comment type="caution">
    <text evidence="2">The sequence shown here is derived from an EMBL/GenBank/DDBJ whole genome shotgun (WGS) entry which is preliminary data.</text>
</comment>
<dbReference type="PATRIC" id="fig|203274.3.peg.418"/>
<proteinExistence type="predicted"/>
<accession>A0A139JQV8</accession>
<protein>
    <submittedName>
        <fullName evidence="2">Uncharacterized protein</fullName>
    </submittedName>
</protein>
<dbReference type="EMBL" id="LTBM01000006">
    <property type="protein sequence ID" value="KXT29234.1"/>
    <property type="molecule type" value="Genomic_DNA"/>
</dbReference>
<feature type="transmembrane region" description="Helical" evidence="1">
    <location>
        <begin position="9"/>
        <end position="26"/>
    </location>
</feature>
<organism evidence="2 3">
    <name type="scientific">Candidatus Phytoplasma oryzae</name>
    <dbReference type="NCBI Taxonomy" id="203274"/>
    <lineage>
        <taxon>Bacteria</taxon>
        <taxon>Bacillati</taxon>
        <taxon>Mycoplasmatota</taxon>
        <taxon>Mollicutes</taxon>
        <taxon>Acholeplasmatales</taxon>
        <taxon>Acholeplasmataceae</taxon>
        <taxon>Candidatus Phytoplasma</taxon>
        <taxon>16SrXI (Rice yellow dwarf group)</taxon>
    </lineage>
</organism>
<keyword evidence="1" id="KW-1133">Transmembrane helix</keyword>
<evidence type="ECO:0000313" key="3">
    <source>
        <dbReference type="Proteomes" id="UP000070069"/>
    </source>
</evidence>
<dbReference type="Proteomes" id="UP000070069">
    <property type="component" value="Unassembled WGS sequence"/>
</dbReference>
<reference evidence="2 3" key="1">
    <citation type="submission" date="2016-02" db="EMBL/GenBank/DDBJ databases">
        <title>A draft genome sequence of Candidatus Phytoplasma oryzae strain Mbita1, the causative agent of Napier Grass stunt disease in Kenya.</title>
        <authorList>
            <person name="Fischer A."/>
            <person name="Santa-Cruz I."/>
            <person name="Wambua L."/>
            <person name="Olds C."/>
            <person name="Midega C."/>
            <person name="Dickinson M."/>
            <person name="Kawicha P."/>
            <person name="Khan Z."/>
            <person name="Masiga D."/>
            <person name="Jores J."/>
            <person name="Bernd S."/>
        </authorList>
    </citation>
    <scope>NUCLEOTIDE SEQUENCE [LARGE SCALE GENOMIC DNA]</scope>
    <source>
        <strain evidence="2">Mbita1</strain>
    </source>
</reference>
<keyword evidence="1" id="KW-0472">Membrane</keyword>
<dbReference type="AlphaFoldDB" id="A0A139JQV8"/>
<gene>
    <name evidence="2" type="ORF">AXA84_0263</name>
</gene>
<evidence type="ECO:0000256" key="1">
    <source>
        <dbReference type="SAM" id="Phobius"/>
    </source>
</evidence>
<keyword evidence="1" id="KW-0812">Transmembrane</keyword>